<name>A0A6J6D9H3_9ZZZZ</name>
<reference evidence="1" key="1">
    <citation type="submission" date="2020-05" db="EMBL/GenBank/DDBJ databases">
        <authorList>
            <person name="Chiriac C."/>
            <person name="Salcher M."/>
            <person name="Ghai R."/>
            <person name="Kavagutti S V."/>
        </authorList>
    </citation>
    <scope>NUCLEOTIDE SEQUENCE</scope>
</reference>
<sequence>MNERQLQLLKSRPGWNEALARLQDLLQSHGDRAKVNAMGFGIVYRDRRAAMVVDVIGSRQRRYESRVIGPGGIVETFESAGETSTLAELASCSSFDGLGLRDGEAKTIRDVATGLFRYASERGLGEEEGVRQWADSTASLDLAFRLDPYVGIVSGIGSALFAYLRMRSGGDGIKPDVRVRQALTALGFDPPPGDAALLAVCHAVAATTDIELLVLDQLLWFADRR</sequence>
<dbReference type="EMBL" id="CAEZSR010000049">
    <property type="protein sequence ID" value="CAB4558258.1"/>
    <property type="molecule type" value="Genomic_DNA"/>
</dbReference>
<organism evidence="1">
    <name type="scientific">freshwater metagenome</name>
    <dbReference type="NCBI Taxonomy" id="449393"/>
    <lineage>
        <taxon>unclassified sequences</taxon>
        <taxon>metagenomes</taxon>
        <taxon>ecological metagenomes</taxon>
    </lineage>
</organism>
<accession>A0A6J6D9H3</accession>
<proteinExistence type="predicted"/>
<gene>
    <name evidence="1" type="ORF">UFOPK1493_01574</name>
</gene>
<evidence type="ECO:0000313" key="1">
    <source>
        <dbReference type="EMBL" id="CAB4558258.1"/>
    </source>
</evidence>
<protein>
    <submittedName>
        <fullName evidence="1">Unannotated protein</fullName>
    </submittedName>
</protein>
<dbReference type="AlphaFoldDB" id="A0A6J6D9H3"/>